<evidence type="ECO:0000313" key="8">
    <source>
        <dbReference type="EMBL" id="TEB18490.1"/>
    </source>
</evidence>
<dbReference type="GO" id="GO:0006281">
    <property type="term" value="P:DNA repair"/>
    <property type="evidence" value="ECO:0007669"/>
    <property type="project" value="TreeGrafter"/>
</dbReference>
<dbReference type="GO" id="GO:0005737">
    <property type="term" value="C:cytoplasm"/>
    <property type="evidence" value="ECO:0007669"/>
    <property type="project" value="TreeGrafter"/>
</dbReference>
<dbReference type="GO" id="GO:0003677">
    <property type="term" value="F:DNA binding"/>
    <property type="evidence" value="ECO:0007669"/>
    <property type="project" value="UniProtKB-KW"/>
</dbReference>
<dbReference type="Gene3D" id="3.40.50.300">
    <property type="entry name" value="P-loop containing nucleotide triphosphate hydrolases"/>
    <property type="match status" value="1"/>
</dbReference>
<evidence type="ECO:0000313" key="9">
    <source>
        <dbReference type="Proteomes" id="UP000298030"/>
    </source>
</evidence>
<dbReference type="PANTHER" id="PTHR13710:SF105">
    <property type="entry name" value="ATP-DEPENDENT DNA HELICASE Q1"/>
    <property type="match status" value="1"/>
</dbReference>
<keyword evidence="9" id="KW-1185">Reference proteome</keyword>
<dbReference type="PANTHER" id="PTHR13710">
    <property type="entry name" value="DNA HELICASE RECQ FAMILY MEMBER"/>
    <property type="match status" value="1"/>
</dbReference>
<sequence>MRSYGVHDRDTMQAAKEEKPKRNLFSESRTKNSIILISPEELRNPECRILLDSKEFKARVTHLRIDEAHLIFNWGKFCDEFLQLGHVRARFPRTPDNQYIPVIATTATIREGTAKDEICRILDLKTGEYHLLRRSNIRPDIQGRRV</sequence>
<evidence type="ECO:0000256" key="3">
    <source>
        <dbReference type="ARBA" id="ARBA00023235"/>
    </source>
</evidence>
<evidence type="ECO:0000256" key="5">
    <source>
        <dbReference type="ARBA" id="ARBA00034808"/>
    </source>
</evidence>
<dbReference type="EC" id="5.6.2.4" evidence="5"/>
<dbReference type="GO" id="GO:0009378">
    <property type="term" value="F:four-way junction helicase activity"/>
    <property type="evidence" value="ECO:0007669"/>
    <property type="project" value="TreeGrafter"/>
</dbReference>
<accession>A0A4Y7SA81</accession>
<dbReference type="AlphaFoldDB" id="A0A4Y7SA81"/>
<dbReference type="GO" id="GO:0043138">
    <property type="term" value="F:3'-5' DNA helicase activity"/>
    <property type="evidence" value="ECO:0007669"/>
    <property type="project" value="UniProtKB-EC"/>
</dbReference>
<keyword evidence="2" id="KW-0238">DNA-binding</keyword>
<feature type="region of interest" description="Disordered" evidence="6">
    <location>
        <begin position="1"/>
        <end position="26"/>
    </location>
</feature>
<proteinExistence type="inferred from homology"/>
<evidence type="ECO:0000256" key="6">
    <source>
        <dbReference type="SAM" id="MobiDB-lite"/>
    </source>
</evidence>
<dbReference type="EMBL" id="QPFP01000249">
    <property type="protein sequence ID" value="TEB18490.1"/>
    <property type="molecule type" value="Genomic_DNA"/>
</dbReference>
<dbReference type="OrthoDB" id="3269685at2759"/>
<comment type="caution">
    <text evidence="8">The sequence shown here is derived from an EMBL/GenBank/DDBJ whole genome shotgun (WGS) entry which is preliminary data.</text>
</comment>
<evidence type="ECO:0000256" key="1">
    <source>
        <dbReference type="ARBA" id="ARBA00005446"/>
    </source>
</evidence>
<comment type="catalytic activity">
    <reaction evidence="4">
        <text>Couples ATP hydrolysis with the unwinding of duplex DNA by translocating in the 3'-5' direction.</text>
        <dbReference type="EC" id="5.6.2.4"/>
    </reaction>
</comment>
<name>A0A4Y7SA81_COPMI</name>
<keyword evidence="3" id="KW-0413">Isomerase</keyword>
<dbReference type="GO" id="GO:0006310">
    <property type="term" value="P:DNA recombination"/>
    <property type="evidence" value="ECO:0007669"/>
    <property type="project" value="TreeGrafter"/>
</dbReference>
<feature type="compositionally biased region" description="Basic and acidic residues" evidence="6">
    <location>
        <begin position="1"/>
        <end position="21"/>
    </location>
</feature>
<reference evidence="8 9" key="1">
    <citation type="journal article" date="2019" name="Nat. Ecol. Evol.">
        <title>Megaphylogeny resolves global patterns of mushroom evolution.</title>
        <authorList>
            <person name="Varga T."/>
            <person name="Krizsan K."/>
            <person name="Foldi C."/>
            <person name="Dima B."/>
            <person name="Sanchez-Garcia M."/>
            <person name="Sanchez-Ramirez S."/>
            <person name="Szollosi G.J."/>
            <person name="Szarkandi J.G."/>
            <person name="Papp V."/>
            <person name="Albert L."/>
            <person name="Andreopoulos W."/>
            <person name="Angelini C."/>
            <person name="Antonin V."/>
            <person name="Barry K.W."/>
            <person name="Bougher N.L."/>
            <person name="Buchanan P."/>
            <person name="Buyck B."/>
            <person name="Bense V."/>
            <person name="Catcheside P."/>
            <person name="Chovatia M."/>
            <person name="Cooper J."/>
            <person name="Damon W."/>
            <person name="Desjardin D."/>
            <person name="Finy P."/>
            <person name="Geml J."/>
            <person name="Haridas S."/>
            <person name="Hughes K."/>
            <person name="Justo A."/>
            <person name="Karasinski D."/>
            <person name="Kautmanova I."/>
            <person name="Kiss B."/>
            <person name="Kocsube S."/>
            <person name="Kotiranta H."/>
            <person name="LaButti K.M."/>
            <person name="Lechner B.E."/>
            <person name="Liimatainen K."/>
            <person name="Lipzen A."/>
            <person name="Lukacs Z."/>
            <person name="Mihaltcheva S."/>
            <person name="Morgado L.N."/>
            <person name="Niskanen T."/>
            <person name="Noordeloos M.E."/>
            <person name="Ohm R.A."/>
            <person name="Ortiz-Santana B."/>
            <person name="Ovrebo C."/>
            <person name="Racz N."/>
            <person name="Riley R."/>
            <person name="Savchenko A."/>
            <person name="Shiryaev A."/>
            <person name="Soop K."/>
            <person name="Spirin V."/>
            <person name="Szebenyi C."/>
            <person name="Tomsovsky M."/>
            <person name="Tulloss R.E."/>
            <person name="Uehling J."/>
            <person name="Grigoriev I.V."/>
            <person name="Vagvolgyi C."/>
            <person name="Papp T."/>
            <person name="Martin F.M."/>
            <person name="Miettinen O."/>
            <person name="Hibbett D.S."/>
            <person name="Nagy L.G."/>
        </authorList>
    </citation>
    <scope>NUCLEOTIDE SEQUENCE [LARGE SCALE GENOMIC DNA]</scope>
    <source>
        <strain evidence="8 9">FP101781</strain>
    </source>
</reference>
<evidence type="ECO:0000256" key="4">
    <source>
        <dbReference type="ARBA" id="ARBA00034617"/>
    </source>
</evidence>
<comment type="similarity">
    <text evidence="1">Belongs to the helicase family. RecQ subfamily.</text>
</comment>
<protein>
    <recommendedName>
        <fullName evidence="5">DNA 3'-5' helicase</fullName>
        <ecNumber evidence="5">5.6.2.4</ecNumber>
    </recommendedName>
</protein>
<organism evidence="8 9">
    <name type="scientific">Coprinellus micaceus</name>
    <name type="common">Glistening ink-cap mushroom</name>
    <name type="synonym">Coprinus micaceus</name>
    <dbReference type="NCBI Taxonomy" id="71717"/>
    <lineage>
        <taxon>Eukaryota</taxon>
        <taxon>Fungi</taxon>
        <taxon>Dikarya</taxon>
        <taxon>Basidiomycota</taxon>
        <taxon>Agaricomycotina</taxon>
        <taxon>Agaricomycetes</taxon>
        <taxon>Agaricomycetidae</taxon>
        <taxon>Agaricales</taxon>
        <taxon>Agaricineae</taxon>
        <taxon>Psathyrellaceae</taxon>
        <taxon>Coprinellus</taxon>
    </lineage>
</organism>
<dbReference type="Proteomes" id="UP000298030">
    <property type="component" value="Unassembled WGS sequence"/>
</dbReference>
<evidence type="ECO:0000259" key="7">
    <source>
        <dbReference type="PROSITE" id="PS51192"/>
    </source>
</evidence>
<dbReference type="InterPro" id="IPR027417">
    <property type="entry name" value="P-loop_NTPase"/>
</dbReference>
<dbReference type="InterPro" id="IPR014001">
    <property type="entry name" value="Helicase_ATP-bd"/>
</dbReference>
<gene>
    <name evidence="8" type="ORF">FA13DRAFT_1648663</name>
</gene>
<dbReference type="PROSITE" id="PS51192">
    <property type="entry name" value="HELICASE_ATP_BIND_1"/>
    <property type="match status" value="1"/>
</dbReference>
<feature type="domain" description="Helicase ATP-binding" evidence="7">
    <location>
        <begin position="1"/>
        <end position="127"/>
    </location>
</feature>
<evidence type="ECO:0000256" key="2">
    <source>
        <dbReference type="ARBA" id="ARBA00023125"/>
    </source>
</evidence>
<dbReference type="GO" id="GO:0005694">
    <property type="term" value="C:chromosome"/>
    <property type="evidence" value="ECO:0007669"/>
    <property type="project" value="TreeGrafter"/>
</dbReference>